<dbReference type="InterPro" id="IPR018253">
    <property type="entry name" value="DnaJ_domain_CS"/>
</dbReference>
<dbReference type="PROSITE" id="PS00636">
    <property type="entry name" value="DNAJ_1"/>
    <property type="match status" value="1"/>
</dbReference>
<organism evidence="4 5">
    <name type="scientific">Legionella septentrionalis</name>
    <dbReference type="NCBI Taxonomy" id="2498109"/>
    <lineage>
        <taxon>Bacteria</taxon>
        <taxon>Pseudomonadati</taxon>
        <taxon>Pseudomonadota</taxon>
        <taxon>Gammaproteobacteria</taxon>
        <taxon>Legionellales</taxon>
        <taxon>Legionellaceae</taxon>
        <taxon>Legionella</taxon>
    </lineage>
</organism>
<keyword evidence="5" id="KW-1185">Reference proteome</keyword>
<dbReference type="CDD" id="cd10747">
    <property type="entry name" value="DnaJ_C"/>
    <property type="match status" value="1"/>
</dbReference>
<dbReference type="InterPro" id="IPR002939">
    <property type="entry name" value="DnaJ_C"/>
</dbReference>
<evidence type="ECO:0000256" key="2">
    <source>
        <dbReference type="ARBA" id="ARBA00023186"/>
    </source>
</evidence>
<dbReference type="SMART" id="SM00271">
    <property type="entry name" value="DnaJ"/>
    <property type="match status" value="1"/>
</dbReference>
<dbReference type="GO" id="GO:0051082">
    <property type="term" value="F:unfolded protein binding"/>
    <property type="evidence" value="ECO:0007669"/>
    <property type="project" value="InterPro"/>
</dbReference>
<dbReference type="Pfam" id="PF00226">
    <property type="entry name" value="DnaJ"/>
    <property type="match status" value="1"/>
</dbReference>
<dbReference type="SUPFAM" id="SSF49493">
    <property type="entry name" value="HSP40/DnaJ peptide-binding domain"/>
    <property type="match status" value="2"/>
</dbReference>
<dbReference type="PRINTS" id="PR00625">
    <property type="entry name" value="JDOMAIN"/>
</dbReference>
<name>A0A3S0X5H9_9GAMM</name>
<feature type="domain" description="J" evidence="3">
    <location>
        <begin position="5"/>
        <end position="69"/>
    </location>
</feature>
<dbReference type="PROSITE" id="PS50076">
    <property type="entry name" value="DNAJ_2"/>
    <property type="match status" value="1"/>
</dbReference>
<dbReference type="SUPFAM" id="SSF46565">
    <property type="entry name" value="Chaperone J-domain"/>
    <property type="match status" value="1"/>
</dbReference>
<dbReference type="OrthoDB" id="9779889at2"/>
<dbReference type="Proteomes" id="UP000288012">
    <property type="component" value="Unassembled WGS sequence"/>
</dbReference>
<reference evidence="4 5" key="1">
    <citation type="submission" date="2018-12" db="EMBL/GenBank/DDBJ databases">
        <title>Legionella sp,whole genome shotgun sequence.</title>
        <authorList>
            <person name="Wu H."/>
        </authorList>
    </citation>
    <scope>NUCLEOTIDE SEQUENCE [LARGE SCALE GENOMIC DNA]</scope>
    <source>
        <strain evidence="5">km714</strain>
    </source>
</reference>
<dbReference type="GO" id="GO:0005737">
    <property type="term" value="C:cytoplasm"/>
    <property type="evidence" value="ECO:0007669"/>
    <property type="project" value="TreeGrafter"/>
</dbReference>
<dbReference type="InterPro" id="IPR036869">
    <property type="entry name" value="J_dom_sf"/>
</dbReference>
<evidence type="ECO:0000256" key="1">
    <source>
        <dbReference type="ARBA" id="ARBA00022490"/>
    </source>
</evidence>
<keyword evidence="1" id="KW-0963">Cytoplasm</keyword>
<comment type="caution">
    <text evidence="4">The sequence shown here is derived from an EMBL/GenBank/DDBJ whole genome shotgun (WGS) entry which is preliminary data.</text>
</comment>
<accession>A0A3S0X5H9</accession>
<dbReference type="InterPro" id="IPR008971">
    <property type="entry name" value="HSP40/DnaJ_pept-bd"/>
</dbReference>
<dbReference type="RefSeq" id="WP_126953696.1">
    <property type="nucleotide sequence ID" value="NZ_RZGR01000004.1"/>
</dbReference>
<dbReference type="FunFam" id="2.60.260.20:FF:000013">
    <property type="entry name" value="DnaJ subfamily B member 11"/>
    <property type="match status" value="1"/>
</dbReference>
<evidence type="ECO:0000259" key="3">
    <source>
        <dbReference type="PROSITE" id="PS50076"/>
    </source>
</evidence>
<evidence type="ECO:0000313" key="5">
    <source>
        <dbReference type="Proteomes" id="UP000288012"/>
    </source>
</evidence>
<keyword evidence="2" id="KW-0143">Chaperone</keyword>
<dbReference type="EMBL" id="RZGR01000004">
    <property type="protein sequence ID" value="RUQ90368.1"/>
    <property type="molecule type" value="Genomic_DNA"/>
</dbReference>
<protein>
    <submittedName>
        <fullName evidence="4">J domain-containing protein</fullName>
    </submittedName>
</protein>
<sequence length="294" mass="33070">MSYKDYYKIMGLNRDATANDIKTAYRKLARKYHPDISKDPQGEEKFKELGEAYEVLRDPEKRKVYDQYVRDWDLNQKAQYSSQQSSWDFGGKEGFQFDADFFESLFGARPSGEQRYAGADYRSNLVISLEEAYKGTVKDILLPTAQGQETLRVKIPAGIRSGQQIRVPGKGASGDKSGIRGDLYLTVHIGKHPLFEVKDNDIYMTLPIAPWEAALGATVVVPTLGGKVDLKIPPGSQGGQTLRLKKRGLQGSVPGDQYVILKIMIPQPTTDAARNVYKKMAEEMPFNPRERLRI</sequence>
<dbReference type="InterPro" id="IPR001623">
    <property type="entry name" value="DnaJ_domain"/>
</dbReference>
<proteinExistence type="predicted"/>
<dbReference type="CDD" id="cd06257">
    <property type="entry name" value="DnaJ"/>
    <property type="match status" value="1"/>
</dbReference>
<dbReference type="Gene3D" id="1.10.287.110">
    <property type="entry name" value="DnaJ domain"/>
    <property type="match status" value="1"/>
</dbReference>
<dbReference type="AlphaFoldDB" id="A0A3S0X5H9"/>
<gene>
    <name evidence="4" type="ORF">EKM59_01795</name>
</gene>
<dbReference type="Gene3D" id="2.60.260.20">
    <property type="entry name" value="Urease metallochaperone UreE, N-terminal domain"/>
    <property type="match status" value="2"/>
</dbReference>
<dbReference type="GO" id="GO:0042026">
    <property type="term" value="P:protein refolding"/>
    <property type="evidence" value="ECO:0007669"/>
    <property type="project" value="TreeGrafter"/>
</dbReference>
<evidence type="ECO:0000313" key="4">
    <source>
        <dbReference type="EMBL" id="RUQ90368.1"/>
    </source>
</evidence>
<dbReference type="PANTHER" id="PTHR43096">
    <property type="entry name" value="DNAJ HOMOLOG 1, MITOCHONDRIAL-RELATED"/>
    <property type="match status" value="1"/>
</dbReference>
<dbReference type="PANTHER" id="PTHR43096:SF52">
    <property type="entry name" value="DNAJ HOMOLOG 1, MITOCHONDRIAL-RELATED"/>
    <property type="match status" value="1"/>
</dbReference>
<dbReference type="Pfam" id="PF01556">
    <property type="entry name" value="DnaJ_C"/>
    <property type="match status" value="1"/>
</dbReference>